<keyword evidence="1" id="KW-1133">Transmembrane helix</keyword>
<evidence type="ECO:0000256" key="1">
    <source>
        <dbReference type="SAM" id="Phobius"/>
    </source>
</evidence>
<dbReference type="InterPro" id="IPR036249">
    <property type="entry name" value="Thioredoxin-like_sf"/>
</dbReference>
<keyword evidence="1" id="KW-0472">Membrane</keyword>
<proteinExistence type="predicted"/>
<gene>
    <name evidence="2" type="ORF">C7383_108214</name>
</gene>
<evidence type="ECO:0000313" key="3">
    <source>
        <dbReference type="Proteomes" id="UP000245412"/>
    </source>
</evidence>
<sequence>MKRKKIVIAGITGIAAIVLLTAAVFIFAGVNKQRKVEAVAFIYDSCGGCSSNGVPCKACKTEEEFYRKYQNLLKENNLTESVNLTVYNTFFTKYQDLYQSYKEEYQITSTIQPIMFIDETILTGTEEISAFFLSEVQRDRTGLHSPGYLGLEVAEPVYQEKTLDKMVYFYMVQCPDCVEMKEYFDKIKSQIDDFDNYFLKYDVLAGENKELMKAYWQAYGKTDGLEVPALFVNGKCLVNVDEIKEYMEANIVGKEFTIQTKAFVQEK</sequence>
<comment type="caution">
    <text evidence="2">The sequence shown here is derived from an EMBL/GenBank/DDBJ whole genome shotgun (WGS) entry which is preliminary data.</text>
</comment>
<dbReference type="EMBL" id="QGGY01000008">
    <property type="protein sequence ID" value="PWJ74784.1"/>
    <property type="molecule type" value="Genomic_DNA"/>
</dbReference>
<dbReference type="SUPFAM" id="SSF52833">
    <property type="entry name" value="Thioredoxin-like"/>
    <property type="match status" value="1"/>
</dbReference>
<keyword evidence="1" id="KW-0812">Transmembrane</keyword>
<dbReference type="Proteomes" id="UP000245412">
    <property type="component" value="Unassembled WGS sequence"/>
</dbReference>
<reference evidence="2 3" key="1">
    <citation type="submission" date="2018-05" db="EMBL/GenBank/DDBJ databases">
        <authorList>
            <person name="Goeker M."/>
            <person name="Huntemann M."/>
            <person name="Clum A."/>
            <person name="Pillay M."/>
            <person name="Palaniappan K."/>
            <person name="Varghese N."/>
            <person name="Mikhailova N."/>
            <person name="Stamatis D."/>
            <person name="Reddy T."/>
            <person name="Daum C."/>
            <person name="Shapiro N."/>
            <person name="Ivanova N."/>
            <person name="Kyrpides N."/>
            <person name="Woyke T."/>
        </authorList>
    </citation>
    <scope>NUCLEOTIDE SEQUENCE [LARGE SCALE GENOMIC DNA]</scope>
    <source>
        <strain evidence="2 3">DSM 26524</strain>
    </source>
</reference>
<feature type="transmembrane region" description="Helical" evidence="1">
    <location>
        <begin position="7"/>
        <end position="30"/>
    </location>
</feature>
<evidence type="ECO:0008006" key="4">
    <source>
        <dbReference type="Google" id="ProtNLM"/>
    </source>
</evidence>
<organism evidence="2 3">
    <name type="scientific">Murimonas intestini</name>
    <dbReference type="NCBI Taxonomy" id="1337051"/>
    <lineage>
        <taxon>Bacteria</taxon>
        <taxon>Bacillati</taxon>
        <taxon>Bacillota</taxon>
        <taxon>Clostridia</taxon>
        <taxon>Lachnospirales</taxon>
        <taxon>Lachnospiraceae</taxon>
        <taxon>Murimonas</taxon>
    </lineage>
</organism>
<name>A0AB73T2F7_9FIRM</name>
<dbReference type="Gene3D" id="3.40.30.10">
    <property type="entry name" value="Glutaredoxin"/>
    <property type="match status" value="1"/>
</dbReference>
<protein>
    <recommendedName>
        <fullName evidence="4">Thioredoxin-like fold domain-containing protein</fullName>
    </recommendedName>
</protein>
<keyword evidence="3" id="KW-1185">Reference proteome</keyword>
<evidence type="ECO:0000313" key="2">
    <source>
        <dbReference type="EMBL" id="PWJ74784.1"/>
    </source>
</evidence>
<dbReference type="RefSeq" id="WP_109627568.1">
    <property type="nucleotide sequence ID" value="NZ_JANKBI010000006.1"/>
</dbReference>
<dbReference type="AlphaFoldDB" id="A0AB73T2F7"/>
<dbReference type="PROSITE" id="PS51354">
    <property type="entry name" value="GLUTAREDOXIN_2"/>
    <property type="match status" value="1"/>
</dbReference>
<accession>A0AB73T2F7</accession>